<dbReference type="PROSITE" id="PS50225">
    <property type="entry name" value="SOCS"/>
    <property type="match status" value="1"/>
</dbReference>
<keyword evidence="5" id="KW-0677">Repeat</keyword>
<sequence length="1327" mass="147180">MHLHFERTTSTRTDCAILSLTWMGKVPDDLPDEDGWKLNRVHYYQDGWLATGNARSVVGVTFTSCHNRKMGDLPLRSNYNLRGHRAEVTLVKWNEPYQKLASCDSTGTIFVWIKYEGRWSIELINDRSIQVTDFSWSHDGRMALICYRDGFVLVGSVSGQRFWSSMLNLDHNINCGIWTPDDQNVMFGTSGGQIIVIDVHGAIVAEVNLQCEAPISSMAWSCEKFKMDESYEEDRHSFAYSHKGERDRDRDRDKNSSPPSEKPAVLAVCFATGTINLMKSYDDLFPTVIETNLKGIKMEWANSGELLAVAGISNDSTGGNYINMLHFYNVNGVLRFLIPIPCTLSPVTALTWGHNDKRLFVATGCMIHVGWVTQKVASLQLLARLAVYGALQNDALIPKLPLPQRLRALISHLTMQTIKCHLPDPHHLREFVSKPPSSDIRFHCTMIRHEDDDLTGSATYTMFLEYLGGLVPLLKGKRVSKLRPEFVIFDPQSLEPGLPHPLYRVKDCQPYTFPPTNLNTILAVVPVYVPSSSSDSEVDEGCASPRMPRRKRGKRRHLHGRPDGECSEVMYIDELPESEKIVSVTSNIWGTKFKILGLVAWLPAILGTVTYRTSLLHLQPRQMTLLMKELRGPQPRDCNPPGSDSPKTGGAVVFSEDEDEPDASYEDTIPIAPMTPKKQQRNPTFRCHINQDQHGAHGNGDYVNFIPNEEFLTFEISGDKGMHVISLQRAIENNSVVSVATQTSLSCVPDLPPNVMKYNIPSSSNGSGLAFLNKHLGKSHESKCSTNIAHTKDSSSVGESCLDLDLGEDFTAASSDSSKDASAQNSLSENENSNLSSQSNSSSSVDGKTVSPFVSVVPSTSPVGGLILDKSYRSSLQSPLTTRRIVEINSSSCNTLKPFCTLPSSLPLQSSESNDASSTIGAYSADQDGLLNSVSRKTADMKFIDDPETPCCEKISFPSSQSSSFYVNRSHSANQLQHAAEFTNVREQSGSSSKDSCRRLTLKPNPPCGKMHCHECSEGEKPCDIQSCETNGVSAGEEGFYDLGCSCPIVKKPVTSQSSEVSTTPVLKSTLKKEFHSCEDVNNISQAIKYLKKMNSKKNIEQVFAKSENSSPVRRRSNVPSDIPDLSASSFLQEHRASFPQAGEDTSEMSDSSATVSLSIPSSPVVTRKKTQRRGILYSPLLLRKMRRQKLVDSSDEDGAFSGDDVPGENFKDLESFQKAYIRRKLKKRGRTVSDCVPANSNLPPYREFVLHNKAPLWNDISQVYQLDFGGRVTQESAKNFQIEFHGRQVMQFGRIDGNAYTLDFQYPFCALQAFAVALANVTQRLK</sequence>
<evidence type="ECO:0000256" key="5">
    <source>
        <dbReference type="ARBA" id="ARBA00022737"/>
    </source>
</evidence>
<evidence type="ECO:0000313" key="10">
    <source>
        <dbReference type="Proteomes" id="UP001497382"/>
    </source>
</evidence>
<dbReference type="InterPro" id="IPR001496">
    <property type="entry name" value="SOCS_box"/>
</dbReference>
<dbReference type="GO" id="GO:0005737">
    <property type="term" value="C:cytoplasm"/>
    <property type="evidence" value="ECO:0007669"/>
    <property type="project" value="UniProtKB-SubCell"/>
</dbReference>
<evidence type="ECO:0000256" key="7">
    <source>
        <dbReference type="SAM" id="MobiDB-lite"/>
    </source>
</evidence>
<gene>
    <name evidence="9" type="ORF">LARSCL_LOCUS9512</name>
</gene>
<evidence type="ECO:0000256" key="3">
    <source>
        <dbReference type="ARBA" id="ARBA00022490"/>
    </source>
</evidence>
<feature type="compositionally biased region" description="Basic and acidic residues" evidence="7">
    <location>
        <begin position="238"/>
        <end position="255"/>
    </location>
</feature>
<dbReference type="PANTHER" id="PTHR16517">
    <property type="entry name" value="TUBBY-RELATED"/>
    <property type="match status" value="1"/>
</dbReference>
<evidence type="ECO:0000313" key="9">
    <source>
        <dbReference type="EMBL" id="CAL1277970.1"/>
    </source>
</evidence>
<comment type="similarity">
    <text evidence="2">Belongs to the TUB family.</text>
</comment>
<keyword evidence="4 6" id="KW-0853">WD repeat</keyword>
<accession>A0AAV2A1V9</accession>
<dbReference type="Pfam" id="PF24797">
    <property type="entry name" value="Beta-prop_WDR35_TULP_N"/>
    <property type="match status" value="1"/>
</dbReference>
<feature type="compositionally biased region" description="Acidic residues" evidence="7">
    <location>
        <begin position="655"/>
        <end position="665"/>
    </location>
</feature>
<comment type="caution">
    <text evidence="9">The sequence shown here is derived from an EMBL/GenBank/DDBJ whole genome shotgun (WGS) entry which is preliminary data.</text>
</comment>
<dbReference type="Gene3D" id="2.130.10.10">
    <property type="entry name" value="YVTN repeat-like/Quinoprotein amine dehydrogenase"/>
    <property type="match status" value="1"/>
</dbReference>
<dbReference type="InterPro" id="IPR025659">
    <property type="entry name" value="Tubby-like_C"/>
</dbReference>
<feature type="region of interest" description="Disordered" evidence="7">
    <location>
        <begin position="632"/>
        <end position="681"/>
    </location>
</feature>
<dbReference type="InterPro" id="IPR056159">
    <property type="entry name" value="Beta-prop_IFT121_TULP_N"/>
</dbReference>
<dbReference type="InterPro" id="IPR001680">
    <property type="entry name" value="WD40_rpt"/>
</dbReference>
<feature type="region of interest" description="Disordered" evidence="7">
    <location>
        <begin position="238"/>
        <end position="262"/>
    </location>
</feature>
<evidence type="ECO:0000256" key="6">
    <source>
        <dbReference type="PROSITE-ProRule" id="PRU00221"/>
    </source>
</evidence>
<dbReference type="SUPFAM" id="SSF54518">
    <property type="entry name" value="Tubby C-terminal domain-like"/>
    <property type="match status" value="1"/>
</dbReference>
<feature type="region of interest" description="Disordered" evidence="7">
    <location>
        <begin position="538"/>
        <end position="560"/>
    </location>
</feature>
<feature type="compositionally biased region" description="Basic residues" evidence="7">
    <location>
        <begin position="547"/>
        <end position="559"/>
    </location>
</feature>
<name>A0AAV2A1V9_9ARAC</name>
<dbReference type="PANTHER" id="PTHR16517:SF2">
    <property type="entry name" value="TUBBY-RELATED PROTEIN 4"/>
    <property type="match status" value="1"/>
</dbReference>
<organism evidence="9 10">
    <name type="scientific">Larinioides sclopetarius</name>
    <dbReference type="NCBI Taxonomy" id="280406"/>
    <lineage>
        <taxon>Eukaryota</taxon>
        <taxon>Metazoa</taxon>
        <taxon>Ecdysozoa</taxon>
        <taxon>Arthropoda</taxon>
        <taxon>Chelicerata</taxon>
        <taxon>Arachnida</taxon>
        <taxon>Araneae</taxon>
        <taxon>Araneomorphae</taxon>
        <taxon>Entelegynae</taxon>
        <taxon>Araneoidea</taxon>
        <taxon>Araneidae</taxon>
        <taxon>Larinioides</taxon>
    </lineage>
</organism>
<dbReference type="EMBL" id="CAXIEN010000107">
    <property type="protein sequence ID" value="CAL1277970.1"/>
    <property type="molecule type" value="Genomic_DNA"/>
</dbReference>
<feature type="region of interest" description="Disordered" evidence="7">
    <location>
        <begin position="813"/>
        <end position="849"/>
    </location>
</feature>
<evidence type="ECO:0000259" key="8">
    <source>
        <dbReference type="PROSITE" id="PS50225"/>
    </source>
</evidence>
<evidence type="ECO:0000256" key="4">
    <source>
        <dbReference type="ARBA" id="ARBA00022574"/>
    </source>
</evidence>
<reference evidence="9 10" key="1">
    <citation type="submission" date="2024-04" db="EMBL/GenBank/DDBJ databases">
        <authorList>
            <person name="Rising A."/>
            <person name="Reimegard J."/>
            <person name="Sonavane S."/>
            <person name="Akerstrom W."/>
            <person name="Nylinder S."/>
            <person name="Hedman E."/>
            <person name="Kallberg Y."/>
        </authorList>
    </citation>
    <scope>NUCLEOTIDE SEQUENCE [LARGE SCALE GENOMIC DNA]</scope>
</reference>
<feature type="repeat" description="WD" evidence="6">
    <location>
        <begin position="81"/>
        <end position="112"/>
    </location>
</feature>
<dbReference type="InterPro" id="IPR000007">
    <property type="entry name" value="Tubby_C"/>
</dbReference>
<dbReference type="SUPFAM" id="SSF50978">
    <property type="entry name" value="WD40 repeat-like"/>
    <property type="match status" value="1"/>
</dbReference>
<dbReference type="PROSITE" id="PS50082">
    <property type="entry name" value="WD_REPEATS_2"/>
    <property type="match status" value="1"/>
</dbReference>
<dbReference type="Proteomes" id="UP001497382">
    <property type="component" value="Unassembled WGS sequence"/>
</dbReference>
<evidence type="ECO:0000256" key="1">
    <source>
        <dbReference type="ARBA" id="ARBA00004496"/>
    </source>
</evidence>
<protein>
    <recommendedName>
        <fullName evidence="8">SOCS box domain-containing protein</fullName>
    </recommendedName>
</protein>
<dbReference type="InterPro" id="IPR015943">
    <property type="entry name" value="WD40/YVTN_repeat-like_dom_sf"/>
</dbReference>
<evidence type="ECO:0000256" key="2">
    <source>
        <dbReference type="ARBA" id="ARBA00007129"/>
    </source>
</evidence>
<feature type="domain" description="SOCS box" evidence="8">
    <location>
        <begin position="366"/>
        <end position="416"/>
    </location>
</feature>
<dbReference type="Gene3D" id="3.20.90.10">
    <property type="entry name" value="Tubby Protein, Chain A"/>
    <property type="match status" value="1"/>
</dbReference>
<dbReference type="PRINTS" id="PR01573">
    <property type="entry name" value="SUPERTUBBY"/>
</dbReference>
<keyword evidence="10" id="KW-1185">Reference proteome</keyword>
<dbReference type="InterPro" id="IPR036322">
    <property type="entry name" value="WD40_repeat_dom_sf"/>
</dbReference>
<comment type="subcellular location">
    <subcellularLocation>
        <location evidence="1">Cytoplasm</location>
    </subcellularLocation>
</comment>
<dbReference type="SMART" id="SM00969">
    <property type="entry name" value="SOCS_box"/>
    <property type="match status" value="1"/>
</dbReference>
<feature type="region of interest" description="Disordered" evidence="7">
    <location>
        <begin position="1105"/>
        <end position="1126"/>
    </location>
</feature>
<keyword evidence="3" id="KW-0963">Cytoplasm</keyword>
<proteinExistence type="inferred from homology"/>
<dbReference type="Pfam" id="PF01167">
    <property type="entry name" value="Tub"/>
    <property type="match status" value="1"/>
</dbReference>